<protein>
    <recommendedName>
        <fullName evidence="3">Mobilisation protein (MobC)</fullName>
    </recommendedName>
</protein>
<dbReference type="EMBL" id="FQUO01000020">
    <property type="protein sequence ID" value="SHG19815.1"/>
    <property type="molecule type" value="Genomic_DNA"/>
</dbReference>
<organism evidence="1 2">
    <name type="scientific">Cnuella takakiae</name>
    <dbReference type="NCBI Taxonomy" id="1302690"/>
    <lineage>
        <taxon>Bacteria</taxon>
        <taxon>Pseudomonadati</taxon>
        <taxon>Bacteroidota</taxon>
        <taxon>Chitinophagia</taxon>
        <taxon>Chitinophagales</taxon>
        <taxon>Chitinophagaceae</taxon>
        <taxon>Cnuella</taxon>
    </lineage>
</organism>
<dbReference type="InterPro" id="IPR053842">
    <property type="entry name" value="NikA-like"/>
</dbReference>
<evidence type="ECO:0008006" key="3">
    <source>
        <dbReference type="Google" id="ProtNLM"/>
    </source>
</evidence>
<sequence>METPLKTKKKYPGFFFRCTEAEKARYQVLAKSQGMELSKLIRHRLAGDQPLKDYTREEAFFQQLNLLTREMSYIGHNINQVTTALHQINNSQKIEAGEFALILSELKRYNDLRDQLSYQLQKAFF</sequence>
<dbReference type="STRING" id="1302690.BUE76_00245"/>
<proteinExistence type="predicted"/>
<dbReference type="AlphaFoldDB" id="A0A1M5HV69"/>
<dbReference type="Pfam" id="PF21983">
    <property type="entry name" value="NikA-like"/>
    <property type="match status" value="1"/>
</dbReference>
<evidence type="ECO:0000313" key="1">
    <source>
        <dbReference type="EMBL" id="SHG19815.1"/>
    </source>
</evidence>
<dbReference type="Proteomes" id="UP000184368">
    <property type="component" value="Unassembled WGS sequence"/>
</dbReference>
<evidence type="ECO:0000313" key="2">
    <source>
        <dbReference type="Proteomes" id="UP000184368"/>
    </source>
</evidence>
<reference evidence="1 2" key="1">
    <citation type="submission" date="2016-11" db="EMBL/GenBank/DDBJ databases">
        <authorList>
            <person name="Jaros S."/>
            <person name="Januszkiewicz K."/>
            <person name="Wedrychowicz H."/>
        </authorList>
    </citation>
    <scope>NUCLEOTIDE SEQUENCE [LARGE SCALE GENOMIC DNA]</scope>
    <source>
        <strain evidence="1 2">DSM 26897</strain>
    </source>
</reference>
<gene>
    <name evidence="1" type="ORF">SAMN05444008_12074</name>
</gene>
<name>A0A1M5HV69_9BACT</name>
<accession>A0A1M5HV69</accession>
<keyword evidence="2" id="KW-1185">Reference proteome</keyword>